<proteinExistence type="predicted"/>
<accession>A0A6L2KIB0</accession>
<evidence type="ECO:0000313" key="2">
    <source>
        <dbReference type="EMBL" id="GEU48649.1"/>
    </source>
</evidence>
<comment type="caution">
    <text evidence="2">The sequence shown here is derived from an EMBL/GenBank/DDBJ whole genome shotgun (WGS) entry which is preliminary data.</text>
</comment>
<dbReference type="PANTHER" id="PTHR11439">
    <property type="entry name" value="GAG-POL-RELATED RETROTRANSPOSON"/>
    <property type="match status" value="1"/>
</dbReference>
<evidence type="ECO:0000259" key="1">
    <source>
        <dbReference type="Pfam" id="PF07727"/>
    </source>
</evidence>
<dbReference type="PANTHER" id="PTHR11439:SF509">
    <property type="entry name" value="RNA-DIRECTED DNA POLYMERASE"/>
    <property type="match status" value="1"/>
</dbReference>
<protein>
    <recommendedName>
        <fullName evidence="1">Reverse transcriptase Ty1/copia-type domain-containing protein</fullName>
    </recommendedName>
</protein>
<dbReference type="InterPro" id="IPR013103">
    <property type="entry name" value="RVT_2"/>
</dbReference>
<reference evidence="2" key="1">
    <citation type="journal article" date="2019" name="Sci. Rep.">
        <title>Draft genome of Tanacetum cinerariifolium, the natural source of mosquito coil.</title>
        <authorList>
            <person name="Yamashiro T."/>
            <person name="Shiraishi A."/>
            <person name="Satake H."/>
            <person name="Nakayama K."/>
        </authorList>
    </citation>
    <scope>NUCLEOTIDE SEQUENCE</scope>
</reference>
<gene>
    <name evidence="2" type="ORF">Tci_020627</name>
</gene>
<dbReference type="Pfam" id="PF07727">
    <property type="entry name" value="RVT_2"/>
    <property type="match status" value="1"/>
</dbReference>
<name>A0A6L2KIB0_TANCI</name>
<organism evidence="2">
    <name type="scientific">Tanacetum cinerariifolium</name>
    <name type="common">Dalmatian daisy</name>
    <name type="synonym">Chrysanthemum cinerariifolium</name>
    <dbReference type="NCBI Taxonomy" id="118510"/>
    <lineage>
        <taxon>Eukaryota</taxon>
        <taxon>Viridiplantae</taxon>
        <taxon>Streptophyta</taxon>
        <taxon>Embryophyta</taxon>
        <taxon>Tracheophyta</taxon>
        <taxon>Spermatophyta</taxon>
        <taxon>Magnoliopsida</taxon>
        <taxon>eudicotyledons</taxon>
        <taxon>Gunneridae</taxon>
        <taxon>Pentapetalae</taxon>
        <taxon>asterids</taxon>
        <taxon>campanulids</taxon>
        <taxon>Asterales</taxon>
        <taxon>Asteraceae</taxon>
        <taxon>Asteroideae</taxon>
        <taxon>Anthemideae</taxon>
        <taxon>Anthemidinae</taxon>
        <taxon>Tanacetum</taxon>
    </lineage>
</organism>
<dbReference type="AlphaFoldDB" id="A0A6L2KIB0"/>
<dbReference type="EMBL" id="BKCJ010002450">
    <property type="protein sequence ID" value="GEU48649.1"/>
    <property type="molecule type" value="Genomic_DNA"/>
</dbReference>
<feature type="domain" description="Reverse transcriptase Ty1/copia-type" evidence="1">
    <location>
        <begin position="188"/>
        <end position="245"/>
    </location>
</feature>
<sequence>MAFKQSSSVPALHEMTPVTISSGLVPNLPLQHRLYHLQEQIGIFDQDALSPSNSQTTPKTQSYILSNNVEEDNHDLDVAHMNNDPFFGIPILEIPSDQSSSTDIIHTIMHPDHQISEHNSKWTKDHPLENIYGQLGRPVSTRLQLLEQALFCYYDAFLTFLKPNMYKDALTQSLDLQSEVRLTGRYSKEQAWLVARGYHQEEGIDFEESFAPVTSIEAIRIFHAYAAHMNVVVCQMNVKTMFLNVGTPMVEKSKLDEYREGKTIDPLDYQGARPIEKHLHAVKRIFQYLTGTVNQGLWYSKDSSIALTAFADADHAGCQDIRCSTSGSMQFLGDRLEHVENEVIKLYFVNTEYQLADIFNKALGRERIEFLINKLRMRSFTSETLKQLAYEVEE</sequence>